<dbReference type="InterPro" id="IPR029614">
    <property type="entry name" value="CECR2"/>
</dbReference>
<proteinExistence type="predicted"/>
<evidence type="ECO:0000256" key="3">
    <source>
        <dbReference type="SAM" id="MobiDB-lite"/>
    </source>
</evidence>
<reference evidence="6" key="1">
    <citation type="submission" date="2025-08" db="UniProtKB">
        <authorList>
            <consortium name="RefSeq"/>
        </authorList>
    </citation>
    <scope>IDENTIFICATION</scope>
    <source>
        <tissue evidence="6">Muscle</tissue>
    </source>
</reference>
<feature type="compositionally biased region" description="Basic and acidic residues" evidence="3">
    <location>
        <begin position="338"/>
        <end position="351"/>
    </location>
</feature>
<dbReference type="PRINTS" id="PR00503">
    <property type="entry name" value="BROMODOMAIN"/>
</dbReference>
<keyword evidence="1 2" id="KW-0103">Bromodomain</keyword>
<dbReference type="InterPro" id="IPR001487">
    <property type="entry name" value="Bromodomain"/>
</dbReference>
<gene>
    <name evidence="6" type="primary">LOC106470451</name>
</gene>
<dbReference type="InterPro" id="IPR018359">
    <property type="entry name" value="Bromodomain_CS"/>
</dbReference>
<sequence>MVLWEVKSKPESWPFLCPVDEADAPGYYSIVQDPIDLMTIERKIDCREYTNREEFLKDFKKMVDNCQQYNGNRSVYMTMARKIWKYFLQSMKKNFPDELNDNASQVVNIVKQKSSSDITIGLDLKKDISSKILRQNVRGGKSKKKRKKRQPGIKAIEVLAKAAEKALQDTTLQDELHQINLTSNNTSLTTVSSAFPDLKISTIQSHPDDLLLRYCPDNFFCTSAKLKDLSEPNNIHTSQPCSAENEFLYEPFFNDCNTCTPSITEQATQDISSIEQKSPQNSSTIKFQTAQYTNTIKHQITAQHSSTGEQHNTQRTNMGEQHNAQRISTEKQQTAQHSRTDEEHSAHRTNTDKQQTAQHSSIGELHSPQRTNTIKRHNNTSTAQNTNTIEQSVNNMSIVEKSNAQSASFTKHITGEDINFTISHSPVSHSVEQDFIEIKGIDEEVTSGKVEKLNNPRYVNFKKYWE</sequence>
<organism evidence="5 6">
    <name type="scientific">Limulus polyphemus</name>
    <name type="common">Atlantic horseshoe crab</name>
    <dbReference type="NCBI Taxonomy" id="6850"/>
    <lineage>
        <taxon>Eukaryota</taxon>
        <taxon>Metazoa</taxon>
        <taxon>Ecdysozoa</taxon>
        <taxon>Arthropoda</taxon>
        <taxon>Chelicerata</taxon>
        <taxon>Merostomata</taxon>
        <taxon>Xiphosura</taxon>
        <taxon>Limulidae</taxon>
        <taxon>Limulus</taxon>
    </lineage>
</organism>
<dbReference type="InterPro" id="IPR036427">
    <property type="entry name" value="Bromodomain-like_sf"/>
</dbReference>
<evidence type="ECO:0000313" key="5">
    <source>
        <dbReference type="Proteomes" id="UP000694941"/>
    </source>
</evidence>
<evidence type="ECO:0000313" key="6">
    <source>
        <dbReference type="RefSeq" id="XP_022254760.1"/>
    </source>
</evidence>
<dbReference type="PANTHER" id="PTHR47092:SF1">
    <property type="entry name" value="CHROMATIN REMODELING REGULATOR CECR2"/>
    <property type="match status" value="1"/>
</dbReference>
<dbReference type="PROSITE" id="PS00633">
    <property type="entry name" value="BROMODOMAIN_1"/>
    <property type="match status" value="1"/>
</dbReference>
<evidence type="ECO:0000256" key="2">
    <source>
        <dbReference type="PROSITE-ProRule" id="PRU00035"/>
    </source>
</evidence>
<feature type="compositionally biased region" description="Polar residues" evidence="3">
    <location>
        <begin position="300"/>
        <end position="337"/>
    </location>
</feature>
<dbReference type="PROSITE" id="PS50014">
    <property type="entry name" value="BROMODOMAIN_2"/>
    <property type="match status" value="1"/>
</dbReference>
<name>A0ABM1TFV4_LIMPO</name>
<evidence type="ECO:0000259" key="4">
    <source>
        <dbReference type="PROSITE" id="PS50014"/>
    </source>
</evidence>
<dbReference type="PANTHER" id="PTHR47092">
    <property type="entry name" value="CAT EYE SYNDROME CRITICAL REGION PROTEIN 2"/>
    <property type="match status" value="1"/>
</dbReference>
<feature type="region of interest" description="Disordered" evidence="3">
    <location>
        <begin position="300"/>
        <end position="388"/>
    </location>
</feature>
<protein>
    <submittedName>
        <fullName evidence="6">SWR1 complex bromodomain subunit bdf1-like</fullName>
    </submittedName>
</protein>
<dbReference type="Proteomes" id="UP000694941">
    <property type="component" value="Unplaced"/>
</dbReference>
<dbReference type="Pfam" id="PF00439">
    <property type="entry name" value="Bromodomain"/>
    <property type="match status" value="1"/>
</dbReference>
<dbReference type="SUPFAM" id="SSF47370">
    <property type="entry name" value="Bromodomain"/>
    <property type="match status" value="1"/>
</dbReference>
<dbReference type="RefSeq" id="XP_022254760.1">
    <property type="nucleotide sequence ID" value="XM_022399052.1"/>
</dbReference>
<evidence type="ECO:0000256" key="1">
    <source>
        <dbReference type="ARBA" id="ARBA00023117"/>
    </source>
</evidence>
<keyword evidence="5" id="KW-1185">Reference proteome</keyword>
<accession>A0ABM1TFV4</accession>
<dbReference type="SMART" id="SM00297">
    <property type="entry name" value="BROMO"/>
    <property type="match status" value="1"/>
</dbReference>
<feature type="compositionally biased region" description="Polar residues" evidence="3">
    <location>
        <begin position="352"/>
        <end position="361"/>
    </location>
</feature>
<dbReference type="Gene3D" id="1.20.920.10">
    <property type="entry name" value="Bromodomain-like"/>
    <property type="match status" value="1"/>
</dbReference>
<feature type="compositionally biased region" description="Polar residues" evidence="3">
    <location>
        <begin position="379"/>
        <end position="388"/>
    </location>
</feature>
<dbReference type="GeneID" id="106470451"/>
<feature type="domain" description="Bromo" evidence="4">
    <location>
        <begin position="7"/>
        <end position="77"/>
    </location>
</feature>